<feature type="region of interest" description="Disordered" evidence="1">
    <location>
        <begin position="141"/>
        <end position="162"/>
    </location>
</feature>
<keyword evidence="3" id="KW-1185">Reference proteome</keyword>
<dbReference type="PANTHER" id="PTHR46250:SF15">
    <property type="entry name" value="OS01G0523800 PROTEIN"/>
    <property type="match status" value="1"/>
</dbReference>
<gene>
    <name evidence="2" type="ORF">AAHA92_16648</name>
</gene>
<organism evidence="2 3">
    <name type="scientific">Salvia divinorum</name>
    <name type="common">Maria pastora</name>
    <name type="synonym">Diviner's sage</name>
    <dbReference type="NCBI Taxonomy" id="28513"/>
    <lineage>
        <taxon>Eukaryota</taxon>
        <taxon>Viridiplantae</taxon>
        <taxon>Streptophyta</taxon>
        <taxon>Embryophyta</taxon>
        <taxon>Tracheophyta</taxon>
        <taxon>Spermatophyta</taxon>
        <taxon>Magnoliopsida</taxon>
        <taxon>eudicotyledons</taxon>
        <taxon>Gunneridae</taxon>
        <taxon>Pentapetalae</taxon>
        <taxon>asterids</taxon>
        <taxon>lamiids</taxon>
        <taxon>Lamiales</taxon>
        <taxon>Lamiaceae</taxon>
        <taxon>Nepetoideae</taxon>
        <taxon>Mentheae</taxon>
        <taxon>Salviinae</taxon>
        <taxon>Salvia</taxon>
        <taxon>Salvia subgen. Calosphace</taxon>
    </lineage>
</organism>
<evidence type="ECO:0000313" key="3">
    <source>
        <dbReference type="Proteomes" id="UP001567538"/>
    </source>
</evidence>
<proteinExistence type="predicted"/>
<accession>A0ABD1GW85</accession>
<protein>
    <submittedName>
        <fullName evidence="2">Uncharacterized protein</fullName>
    </submittedName>
</protein>
<dbReference type="AlphaFoldDB" id="A0ABD1GW85"/>
<sequence length="260" mass="29900">MPVGDSGRFTPGGFQFRRGNTRKSDRSCRCWLDREDRGVGFNVHDDFKIDCNDEQWEQIVKGDGSLRTMRTKPWPFWAEWKEIFGKDRAVGKGADDIEDVPRRRKSDADITDLGENSDYHISFDEFSPETHLPSVRLNEVGEDSTVQSEQATHMPKKISKKRKSYDDGEGLLDLLRKLHAETNMRLETLSNRIGYEMDLGKARQQVFEQLGSIPGLSEDQKYDLCGIIGKENSRLEIFIGLPVESRAGYVRRVLHTEHFM</sequence>
<evidence type="ECO:0000256" key="1">
    <source>
        <dbReference type="SAM" id="MobiDB-lite"/>
    </source>
</evidence>
<dbReference type="Proteomes" id="UP001567538">
    <property type="component" value="Unassembled WGS sequence"/>
</dbReference>
<comment type="caution">
    <text evidence="2">The sequence shown here is derived from an EMBL/GenBank/DDBJ whole genome shotgun (WGS) entry which is preliminary data.</text>
</comment>
<reference evidence="2 3" key="1">
    <citation type="submission" date="2024-06" db="EMBL/GenBank/DDBJ databases">
        <title>A chromosome level genome sequence of Diviner's sage (Salvia divinorum).</title>
        <authorList>
            <person name="Ford S.A."/>
            <person name="Ro D.-K."/>
            <person name="Ness R.W."/>
            <person name="Phillips M.A."/>
        </authorList>
    </citation>
    <scope>NUCLEOTIDE SEQUENCE [LARGE SCALE GENOMIC DNA]</scope>
    <source>
        <strain evidence="2">SAF-2024a</strain>
        <tissue evidence="2">Leaf</tissue>
    </source>
</reference>
<feature type="region of interest" description="Disordered" evidence="1">
    <location>
        <begin position="1"/>
        <end position="21"/>
    </location>
</feature>
<dbReference type="EMBL" id="JBEAFC010000007">
    <property type="protein sequence ID" value="KAL1548413.1"/>
    <property type="molecule type" value="Genomic_DNA"/>
</dbReference>
<evidence type="ECO:0000313" key="2">
    <source>
        <dbReference type="EMBL" id="KAL1548413.1"/>
    </source>
</evidence>
<name>A0ABD1GW85_SALDI</name>
<dbReference type="PANTHER" id="PTHR46250">
    <property type="entry name" value="MYB/SANT-LIKE DNA-BINDING DOMAIN PROTEIN-RELATED"/>
    <property type="match status" value="1"/>
</dbReference>